<organism evidence="1 2">
    <name type="scientific">Corchorus olitorius</name>
    <dbReference type="NCBI Taxonomy" id="93759"/>
    <lineage>
        <taxon>Eukaryota</taxon>
        <taxon>Viridiplantae</taxon>
        <taxon>Streptophyta</taxon>
        <taxon>Embryophyta</taxon>
        <taxon>Tracheophyta</taxon>
        <taxon>Spermatophyta</taxon>
        <taxon>Magnoliopsida</taxon>
        <taxon>eudicotyledons</taxon>
        <taxon>Gunneridae</taxon>
        <taxon>Pentapetalae</taxon>
        <taxon>rosids</taxon>
        <taxon>malvids</taxon>
        <taxon>Malvales</taxon>
        <taxon>Malvaceae</taxon>
        <taxon>Grewioideae</taxon>
        <taxon>Apeibeae</taxon>
        <taxon>Corchorus</taxon>
    </lineage>
</organism>
<keyword evidence="2" id="KW-1185">Reference proteome</keyword>
<accession>A0A1R3KQI0</accession>
<evidence type="ECO:0000313" key="1">
    <source>
        <dbReference type="EMBL" id="OMP09345.1"/>
    </source>
</evidence>
<name>A0A1R3KQI0_9ROSI</name>
<reference evidence="2" key="1">
    <citation type="submission" date="2013-09" db="EMBL/GenBank/DDBJ databases">
        <title>Corchorus olitorius genome sequencing.</title>
        <authorList>
            <person name="Alam M."/>
            <person name="Haque M.S."/>
            <person name="Islam M.S."/>
            <person name="Emdad E.M."/>
            <person name="Islam M.M."/>
            <person name="Ahmed B."/>
            <person name="Halim A."/>
            <person name="Hossen Q.M.M."/>
            <person name="Hossain M.Z."/>
            <person name="Ahmed R."/>
            <person name="Khan M.M."/>
            <person name="Islam R."/>
            <person name="Rashid M.M."/>
            <person name="Khan S.A."/>
            <person name="Rahman M.S."/>
            <person name="Alam M."/>
            <person name="Yahiya A.S."/>
            <person name="Khan M.S."/>
            <person name="Azam M.S."/>
            <person name="Haque T."/>
            <person name="Lashkar M.Z.H."/>
            <person name="Akhand A.I."/>
            <person name="Morshed G."/>
            <person name="Roy S."/>
            <person name="Uddin K.S."/>
            <person name="Rabeya T."/>
            <person name="Hossain A.S."/>
            <person name="Chowdhury A."/>
            <person name="Snigdha A.R."/>
            <person name="Mortoza M.S."/>
            <person name="Matin S.A."/>
            <person name="Hoque S.M.E."/>
            <person name="Islam M.K."/>
            <person name="Roy D.K."/>
            <person name="Haider R."/>
            <person name="Moosa M.M."/>
            <person name="Elias S.M."/>
            <person name="Hasan A.M."/>
            <person name="Jahan S."/>
            <person name="Shafiuddin M."/>
            <person name="Mahmood N."/>
            <person name="Shommy N.S."/>
        </authorList>
    </citation>
    <scope>NUCLEOTIDE SEQUENCE [LARGE SCALE GENOMIC DNA]</scope>
    <source>
        <strain evidence="2">cv. O-4</strain>
    </source>
</reference>
<gene>
    <name evidence="1" type="ORF">COLO4_05557</name>
</gene>
<dbReference type="EMBL" id="AWUE01012370">
    <property type="protein sequence ID" value="OMP09345.1"/>
    <property type="molecule type" value="Genomic_DNA"/>
</dbReference>
<protein>
    <submittedName>
        <fullName evidence="1">Uncharacterized protein</fullName>
    </submittedName>
</protein>
<evidence type="ECO:0000313" key="2">
    <source>
        <dbReference type="Proteomes" id="UP000187203"/>
    </source>
</evidence>
<dbReference type="AlphaFoldDB" id="A0A1R3KQI0"/>
<proteinExistence type="predicted"/>
<dbReference type="Proteomes" id="UP000187203">
    <property type="component" value="Unassembled WGS sequence"/>
</dbReference>
<comment type="caution">
    <text evidence="1">The sequence shown here is derived from an EMBL/GenBank/DDBJ whole genome shotgun (WGS) entry which is preliminary data.</text>
</comment>
<sequence length="48" mass="5314">MRVATGCISCGERKCENERDGEVDVFALSQGWFTESAEIGSGRKFRCP</sequence>